<protein>
    <submittedName>
        <fullName evidence="1">Uncharacterized protein</fullName>
    </submittedName>
</protein>
<reference evidence="1" key="1">
    <citation type="submission" date="2022-09" db="EMBL/GenBank/DDBJ databases">
        <title>Intensive care unit water sources are persistently colonized with multi-drug resistant bacteria and are the site of extensive horizontal gene transfer of antibiotic resistance genes.</title>
        <authorList>
            <person name="Diorio-Toth L."/>
        </authorList>
    </citation>
    <scope>NUCLEOTIDE SEQUENCE</scope>
    <source>
        <strain evidence="1">GD03843</strain>
    </source>
</reference>
<name>A0AA42IUY1_9BURK</name>
<proteinExistence type="predicted"/>
<evidence type="ECO:0000313" key="1">
    <source>
        <dbReference type="EMBL" id="MDH0735392.1"/>
    </source>
</evidence>
<dbReference type="Proteomes" id="UP001161094">
    <property type="component" value="Unassembled WGS sequence"/>
</dbReference>
<gene>
    <name evidence="1" type="ORF">N5D93_06190</name>
</gene>
<sequence length="56" mass="6181">MNSSDAVLNTAVATGLLEAINSQISKDSDLERKVDSQLGTVSKKYLTDWSNWYTSK</sequence>
<organism evidence="1 2">
    <name type="scientific">Achromobacter spanius</name>
    <dbReference type="NCBI Taxonomy" id="217203"/>
    <lineage>
        <taxon>Bacteria</taxon>
        <taxon>Pseudomonadati</taxon>
        <taxon>Pseudomonadota</taxon>
        <taxon>Betaproteobacteria</taxon>
        <taxon>Burkholderiales</taxon>
        <taxon>Alcaligenaceae</taxon>
        <taxon>Achromobacter</taxon>
    </lineage>
</organism>
<dbReference type="AlphaFoldDB" id="A0AA42IUY1"/>
<accession>A0AA42IUY1</accession>
<evidence type="ECO:0000313" key="2">
    <source>
        <dbReference type="Proteomes" id="UP001161094"/>
    </source>
</evidence>
<comment type="caution">
    <text evidence="1">The sequence shown here is derived from an EMBL/GenBank/DDBJ whole genome shotgun (WGS) entry which is preliminary data.</text>
</comment>
<dbReference type="RefSeq" id="WP_279994340.1">
    <property type="nucleotide sequence ID" value="NZ_JAOCDZ010000003.1"/>
</dbReference>
<dbReference type="EMBL" id="JAOCDZ010000003">
    <property type="protein sequence ID" value="MDH0735392.1"/>
    <property type="molecule type" value="Genomic_DNA"/>
</dbReference>